<evidence type="ECO:0000256" key="2">
    <source>
        <dbReference type="ARBA" id="ARBA00008066"/>
    </source>
</evidence>
<evidence type="ECO:0000256" key="7">
    <source>
        <dbReference type="SAM" id="Phobius"/>
    </source>
</evidence>
<dbReference type="Gene3D" id="1.20.1740.10">
    <property type="entry name" value="Amino acid/polyamine transporter I"/>
    <property type="match status" value="1"/>
</dbReference>
<evidence type="ECO:0000313" key="10">
    <source>
        <dbReference type="Proteomes" id="UP001583177"/>
    </source>
</evidence>
<feature type="transmembrane region" description="Helical" evidence="7">
    <location>
        <begin position="97"/>
        <end position="118"/>
    </location>
</feature>
<evidence type="ECO:0000256" key="1">
    <source>
        <dbReference type="ARBA" id="ARBA00004141"/>
    </source>
</evidence>
<evidence type="ECO:0000313" key="9">
    <source>
        <dbReference type="EMBL" id="KAL1862928.1"/>
    </source>
</evidence>
<evidence type="ECO:0000259" key="8">
    <source>
        <dbReference type="Pfam" id="PF01490"/>
    </source>
</evidence>
<gene>
    <name evidence="9" type="ORF">Daus18300_008259</name>
</gene>
<dbReference type="PANTHER" id="PTHR22950">
    <property type="entry name" value="AMINO ACID TRANSPORTER"/>
    <property type="match status" value="1"/>
</dbReference>
<protein>
    <recommendedName>
        <fullName evidence="8">Amino acid transporter transmembrane domain-containing protein</fullName>
    </recommendedName>
</protein>
<feature type="transmembrane region" description="Helical" evidence="7">
    <location>
        <begin position="321"/>
        <end position="340"/>
    </location>
</feature>
<dbReference type="Proteomes" id="UP001583177">
    <property type="component" value="Unassembled WGS sequence"/>
</dbReference>
<evidence type="ECO:0000256" key="4">
    <source>
        <dbReference type="ARBA" id="ARBA00022989"/>
    </source>
</evidence>
<organism evidence="9 10">
    <name type="scientific">Diaporthe australafricana</name>
    <dbReference type="NCBI Taxonomy" id="127596"/>
    <lineage>
        <taxon>Eukaryota</taxon>
        <taxon>Fungi</taxon>
        <taxon>Dikarya</taxon>
        <taxon>Ascomycota</taxon>
        <taxon>Pezizomycotina</taxon>
        <taxon>Sordariomycetes</taxon>
        <taxon>Sordariomycetidae</taxon>
        <taxon>Diaporthales</taxon>
        <taxon>Diaporthaceae</taxon>
        <taxon>Diaporthe</taxon>
    </lineage>
</organism>
<dbReference type="EMBL" id="JAWRVE010000076">
    <property type="protein sequence ID" value="KAL1862928.1"/>
    <property type="molecule type" value="Genomic_DNA"/>
</dbReference>
<feature type="transmembrane region" description="Helical" evidence="7">
    <location>
        <begin position="427"/>
        <end position="449"/>
    </location>
</feature>
<comment type="caution">
    <text evidence="9">The sequence shown here is derived from an EMBL/GenBank/DDBJ whole genome shotgun (WGS) entry which is preliminary data.</text>
</comment>
<feature type="transmembrane region" description="Helical" evidence="7">
    <location>
        <begin position="71"/>
        <end position="91"/>
    </location>
</feature>
<reference evidence="9 10" key="1">
    <citation type="journal article" date="2024" name="IMA Fungus">
        <title>IMA Genome - F19 : A genome assembly and annotation guide to empower mycologists, including annotated draft genome sequences of Ceratocystis pirilliformis, Diaporthe australafricana, Fusarium ophioides, Paecilomyces lecythidis, and Sporothrix stenoceras.</title>
        <authorList>
            <person name="Aylward J."/>
            <person name="Wilson A.M."/>
            <person name="Visagie C.M."/>
            <person name="Spraker J."/>
            <person name="Barnes I."/>
            <person name="Buitendag C."/>
            <person name="Ceriani C."/>
            <person name="Del Mar Angel L."/>
            <person name="du Plessis D."/>
            <person name="Fuchs T."/>
            <person name="Gasser K."/>
            <person name="Kramer D."/>
            <person name="Li W."/>
            <person name="Munsamy K."/>
            <person name="Piso A."/>
            <person name="Price J.L."/>
            <person name="Sonnekus B."/>
            <person name="Thomas C."/>
            <person name="van der Nest A."/>
            <person name="van Dijk A."/>
            <person name="van Heerden A."/>
            <person name="van Vuuren N."/>
            <person name="Yilmaz N."/>
            <person name="Duong T.A."/>
            <person name="van der Merwe N.A."/>
            <person name="Wingfield M.J."/>
            <person name="Wingfield B.D."/>
        </authorList>
    </citation>
    <scope>NUCLEOTIDE SEQUENCE [LARGE SCALE GENOMIC DNA]</scope>
    <source>
        <strain evidence="9 10">CMW 18300</strain>
    </source>
</reference>
<dbReference type="InterPro" id="IPR013057">
    <property type="entry name" value="AA_transpt_TM"/>
</dbReference>
<feature type="transmembrane region" description="Helical" evidence="7">
    <location>
        <begin position="202"/>
        <end position="226"/>
    </location>
</feature>
<keyword evidence="5 7" id="KW-0472">Membrane</keyword>
<keyword evidence="4 7" id="KW-1133">Transmembrane helix</keyword>
<sequence>MAGQDHITTTTPPDHGGSDKIEKLGPSTAGPHADNSCAESIGDEKVQPALDAFGDETGAEVKYKTMAWWQASLIMVAENMSLGVLSLPAVLSTNGLVAGILALIGIGLLCTYGGYVLWQFRMRHPEVASYTDIGQILFGRVGREVFGAAFIIVGIFVMGSHLLTWTIALNTLSNHGTCTIVFGVVGIVVFALLTVPRTLKNVSFLAIISFMSIMAAVLITMIALAVSPRASYDAMSATLHPSLPVAFNSISNVVFAYAGHLAWVSFISELRDPREFPKALLVQQAFMIIAYIVVSIVVYRYGGENVASPALSSTSKTVAKVAWGVALPTIIIAGVIFAHVMAKYIFLRLFRGTPHLHSRGIVASGTWIGIGVTAWTLAWVISQSIPIFSDLLGFISALFGSWFGFIIPGYLWFVLNRGAWFSGGKNIALALVNIAQIIIGFVVFGLGLYSSGVSMASSSAGKVWSCADNSN</sequence>
<feature type="region of interest" description="Disordered" evidence="6">
    <location>
        <begin position="1"/>
        <end position="38"/>
    </location>
</feature>
<accession>A0ABR3WJD3</accession>
<dbReference type="PANTHER" id="PTHR22950:SF479">
    <property type="entry name" value="AMINO ACID TRANSPORTER (EUROFUNG)-RELATED"/>
    <property type="match status" value="1"/>
</dbReference>
<evidence type="ECO:0000256" key="6">
    <source>
        <dbReference type="SAM" id="MobiDB-lite"/>
    </source>
</evidence>
<keyword evidence="3 7" id="KW-0812">Transmembrane</keyword>
<comment type="similarity">
    <text evidence="2">Belongs to the amino acid/polyamine transporter 2 family.</text>
</comment>
<feature type="transmembrane region" description="Helical" evidence="7">
    <location>
        <begin position="361"/>
        <end position="381"/>
    </location>
</feature>
<feature type="transmembrane region" description="Helical" evidence="7">
    <location>
        <begin position="246"/>
        <end position="267"/>
    </location>
</feature>
<feature type="transmembrane region" description="Helical" evidence="7">
    <location>
        <begin position="145"/>
        <end position="168"/>
    </location>
</feature>
<feature type="domain" description="Amino acid transporter transmembrane" evidence="8">
    <location>
        <begin position="65"/>
        <end position="449"/>
    </location>
</feature>
<proteinExistence type="inferred from homology"/>
<feature type="transmembrane region" description="Helical" evidence="7">
    <location>
        <begin position="174"/>
        <end position="195"/>
    </location>
</feature>
<feature type="compositionally biased region" description="Polar residues" evidence="6">
    <location>
        <begin position="1"/>
        <end position="12"/>
    </location>
</feature>
<comment type="subcellular location">
    <subcellularLocation>
        <location evidence="1">Membrane</location>
        <topology evidence="1">Multi-pass membrane protein</topology>
    </subcellularLocation>
</comment>
<evidence type="ECO:0000256" key="5">
    <source>
        <dbReference type="ARBA" id="ARBA00023136"/>
    </source>
</evidence>
<feature type="transmembrane region" description="Helical" evidence="7">
    <location>
        <begin position="279"/>
        <end position="301"/>
    </location>
</feature>
<feature type="transmembrane region" description="Helical" evidence="7">
    <location>
        <begin position="393"/>
        <end position="415"/>
    </location>
</feature>
<name>A0ABR3WJD3_9PEZI</name>
<dbReference type="Pfam" id="PF01490">
    <property type="entry name" value="Aa_trans"/>
    <property type="match status" value="1"/>
</dbReference>
<keyword evidence="10" id="KW-1185">Reference proteome</keyword>
<evidence type="ECO:0000256" key="3">
    <source>
        <dbReference type="ARBA" id="ARBA00022692"/>
    </source>
</evidence>